<feature type="transmembrane region" description="Helical" evidence="8">
    <location>
        <begin position="418"/>
        <end position="435"/>
    </location>
</feature>
<comment type="caution">
    <text evidence="9">The sequence shown here is derived from an EMBL/GenBank/DDBJ whole genome shotgun (WGS) entry which is preliminary data.</text>
</comment>
<keyword evidence="6 8" id="KW-1133">Transmembrane helix</keyword>
<evidence type="ECO:0000256" key="4">
    <source>
        <dbReference type="ARBA" id="ARBA00022475"/>
    </source>
</evidence>
<dbReference type="Proteomes" id="UP000786183">
    <property type="component" value="Unassembled WGS sequence"/>
</dbReference>
<evidence type="ECO:0000256" key="7">
    <source>
        <dbReference type="ARBA" id="ARBA00023136"/>
    </source>
</evidence>
<dbReference type="PANTHER" id="PTHR30330">
    <property type="entry name" value="AGSS FAMILY TRANSPORTER, SODIUM-ALANINE"/>
    <property type="match status" value="1"/>
</dbReference>
<feature type="transmembrane region" description="Helical" evidence="8">
    <location>
        <begin position="94"/>
        <end position="114"/>
    </location>
</feature>
<dbReference type="PROSITE" id="PS00873">
    <property type="entry name" value="NA_ALANINE_SYMP"/>
    <property type="match status" value="1"/>
</dbReference>
<proteinExistence type="inferred from homology"/>
<evidence type="ECO:0000256" key="3">
    <source>
        <dbReference type="ARBA" id="ARBA00022448"/>
    </source>
</evidence>
<evidence type="ECO:0000256" key="5">
    <source>
        <dbReference type="ARBA" id="ARBA00022692"/>
    </source>
</evidence>
<evidence type="ECO:0000256" key="2">
    <source>
        <dbReference type="ARBA" id="ARBA00009261"/>
    </source>
</evidence>
<dbReference type="Gene3D" id="1.20.1740.10">
    <property type="entry name" value="Amino acid/polyamine transporter I"/>
    <property type="match status" value="1"/>
</dbReference>
<keyword evidence="10" id="KW-1185">Reference proteome</keyword>
<protein>
    <submittedName>
        <fullName evidence="9">Sodium:alanine symporter family protein</fullName>
    </submittedName>
</protein>
<accession>A0ABS7WU43</accession>
<keyword evidence="5 8" id="KW-0812">Transmembrane</keyword>
<dbReference type="Pfam" id="PF01235">
    <property type="entry name" value="Na_Ala_symp"/>
    <property type="match status" value="1"/>
</dbReference>
<organism evidence="9 10">
    <name type="scientific">Campylobacter canadensis</name>
    <dbReference type="NCBI Taxonomy" id="449520"/>
    <lineage>
        <taxon>Bacteria</taxon>
        <taxon>Pseudomonadati</taxon>
        <taxon>Campylobacterota</taxon>
        <taxon>Epsilonproteobacteria</taxon>
        <taxon>Campylobacterales</taxon>
        <taxon>Campylobacteraceae</taxon>
        <taxon>Campylobacter</taxon>
    </lineage>
</organism>
<feature type="transmembrane region" description="Helical" evidence="8">
    <location>
        <begin position="12"/>
        <end position="34"/>
    </location>
</feature>
<keyword evidence="4 8" id="KW-1003">Cell membrane</keyword>
<dbReference type="InterPro" id="IPR001463">
    <property type="entry name" value="Na/Ala_symport"/>
</dbReference>
<feature type="transmembrane region" description="Helical" evidence="8">
    <location>
        <begin position="188"/>
        <end position="205"/>
    </location>
</feature>
<evidence type="ECO:0000256" key="6">
    <source>
        <dbReference type="ARBA" id="ARBA00022989"/>
    </source>
</evidence>
<feature type="transmembrane region" description="Helical" evidence="8">
    <location>
        <begin position="146"/>
        <end position="168"/>
    </location>
</feature>
<evidence type="ECO:0000256" key="1">
    <source>
        <dbReference type="ARBA" id="ARBA00004651"/>
    </source>
</evidence>
<feature type="transmembrane region" description="Helical" evidence="8">
    <location>
        <begin position="354"/>
        <end position="374"/>
    </location>
</feature>
<feature type="transmembrane region" description="Helical" evidence="8">
    <location>
        <begin position="303"/>
        <end position="324"/>
    </location>
</feature>
<comment type="subcellular location">
    <subcellularLocation>
        <location evidence="1 8">Cell membrane</location>
        <topology evidence="1 8">Multi-pass membrane protein</topology>
    </subcellularLocation>
</comment>
<evidence type="ECO:0000256" key="8">
    <source>
        <dbReference type="RuleBase" id="RU363064"/>
    </source>
</evidence>
<feature type="transmembrane region" description="Helical" evidence="8">
    <location>
        <begin position="386"/>
        <end position="406"/>
    </location>
</feature>
<dbReference type="RefSeq" id="WP_172233519.1">
    <property type="nucleotide sequence ID" value="NZ_CP035946.1"/>
</dbReference>
<dbReference type="EMBL" id="JACGBB010000009">
    <property type="protein sequence ID" value="MBZ7987470.1"/>
    <property type="molecule type" value="Genomic_DNA"/>
</dbReference>
<sequence length="444" mass="48161">MNEFIHTINNFLVTYVLVFVLIAIGITFTIYLALPQFKYFKQSIKESFQDLFSKDKKNGISALQAMMISISAQVGTGNIIGVATAISLGGAGAIFWMWVSAFFGMATILAEGILAQKYKVRKDGHYIGGPAFYIKLGVKKILGKKVANALSVFFAIAIIIALGCAGQMTQSNSIAGALKEAFNIENYISGIVVAIVAAFVVIGGVKRIARFAEIVVPFMAICYVLVAIFVMIKFHSHILDVLSSIVKQAFGLEEVIGGAAGIGIKEAIRYGVARGLFANEAGMGSTPHAHASAHTKNTVSQGFVAMLAVFIDTAFICTATALIILLSGADLKLSGILLSTQAFYLSFGDIGVKLLAICLVFFAFTTIIGWYYFAQINVLYLFNSKALKYFKAIFVFCIFFGSLLEIKFVWELSDLCNTLMVLPNAIALFLLAKVVKQELKKNNF</sequence>
<evidence type="ECO:0000313" key="10">
    <source>
        <dbReference type="Proteomes" id="UP000786183"/>
    </source>
</evidence>
<keyword evidence="7 8" id="KW-0472">Membrane</keyword>
<reference evidence="9 10" key="1">
    <citation type="submission" date="2020-07" db="EMBL/GenBank/DDBJ databases">
        <title>Transfer of Campylobacter canadensis to the novel genus Avispirillum gen. nov., that also includes two novel species recovered from migratory waterfowl: Avispirillum anseris sp. nov. and Avispirillum brantae sp. nov.</title>
        <authorList>
            <person name="Miller W.G."/>
            <person name="Chapman M.H."/>
            <person name="Yee E."/>
            <person name="Inglis G.D."/>
        </authorList>
    </citation>
    <scope>NUCLEOTIDE SEQUENCE [LARGE SCALE GENOMIC DNA]</scope>
    <source>
        <strain evidence="9 10">L283</strain>
    </source>
</reference>
<dbReference type="PANTHER" id="PTHR30330:SF14">
    <property type="entry name" value="SODIUM_AMINO ACID (ALANINE) SYMPORTER"/>
    <property type="match status" value="1"/>
</dbReference>
<dbReference type="NCBIfam" id="TIGR00835">
    <property type="entry name" value="agcS"/>
    <property type="match status" value="1"/>
</dbReference>
<dbReference type="PRINTS" id="PR00175">
    <property type="entry name" value="NAALASMPORT"/>
</dbReference>
<keyword evidence="8" id="KW-0769">Symport</keyword>
<keyword evidence="3 8" id="KW-0813">Transport</keyword>
<feature type="transmembrane region" description="Helical" evidence="8">
    <location>
        <begin position="212"/>
        <end position="232"/>
    </location>
</feature>
<evidence type="ECO:0000313" key="9">
    <source>
        <dbReference type="EMBL" id="MBZ7987470.1"/>
    </source>
</evidence>
<comment type="similarity">
    <text evidence="2 8">Belongs to the alanine or glycine:cation symporter (AGCS) (TC 2.A.25) family.</text>
</comment>
<name>A0ABS7WU43_9BACT</name>
<gene>
    <name evidence="9" type="ORF">AVCANL283_05065</name>
</gene>